<evidence type="ECO:0000313" key="2">
    <source>
        <dbReference type="EMBL" id="RHG62130.1"/>
    </source>
</evidence>
<accession>A0A414TC56</accession>
<dbReference type="AlphaFoldDB" id="A0A414TC56"/>
<dbReference type="Proteomes" id="UP000286501">
    <property type="component" value="Unassembled WGS sequence"/>
</dbReference>
<feature type="transmembrane region" description="Helical" evidence="1">
    <location>
        <begin position="12"/>
        <end position="33"/>
    </location>
</feature>
<evidence type="ECO:0000256" key="1">
    <source>
        <dbReference type="SAM" id="Phobius"/>
    </source>
</evidence>
<gene>
    <name evidence="2" type="ORF">DW250_14670</name>
</gene>
<keyword evidence="1" id="KW-0812">Transmembrane</keyword>
<evidence type="ECO:0000313" key="3">
    <source>
        <dbReference type="Proteomes" id="UP000286501"/>
    </source>
</evidence>
<sequence>MQKKQAEKWCLWVDMGCFSIFYHYKVSFFYIFIVSLKTQIATQSEIEWKLNFNNLIMED</sequence>
<name>A0A414TC56_9BACT</name>
<keyword evidence="1" id="KW-1133">Transmembrane helix</keyword>
<proteinExistence type="predicted"/>
<organism evidence="2 3">
    <name type="scientific">Segatella copri</name>
    <dbReference type="NCBI Taxonomy" id="165179"/>
    <lineage>
        <taxon>Bacteria</taxon>
        <taxon>Pseudomonadati</taxon>
        <taxon>Bacteroidota</taxon>
        <taxon>Bacteroidia</taxon>
        <taxon>Bacteroidales</taxon>
        <taxon>Prevotellaceae</taxon>
        <taxon>Segatella</taxon>
    </lineage>
</organism>
<reference evidence="2 3" key="1">
    <citation type="submission" date="2018-08" db="EMBL/GenBank/DDBJ databases">
        <title>A genome reference for cultivated species of the human gut microbiota.</title>
        <authorList>
            <person name="Zou Y."/>
            <person name="Xue W."/>
            <person name="Luo G."/>
        </authorList>
    </citation>
    <scope>NUCLEOTIDE SEQUENCE [LARGE SCALE GENOMIC DNA]</scope>
    <source>
        <strain evidence="2 3">AM22-1</strain>
    </source>
</reference>
<dbReference type="EMBL" id="QRIN01000093">
    <property type="protein sequence ID" value="RHG62130.1"/>
    <property type="molecule type" value="Genomic_DNA"/>
</dbReference>
<protein>
    <submittedName>
        <fullName evidence="2">Uncharacterized protein</fullName>
    </submittedName>
</protein>
<comment type="caution">
    <text evidence="2">The sequence shown here is derived from an EMBL/GenBank/DDBJ whole genome shotgun (WGS) entry which is preliminary data.</text>
</comment>
<keyword evidence="1" id="KW-0472">Membrane</keyword>